<dbReference type="EMBL" id="KL367504">
    <property type="protein sequence ID" value="KFD68517.1"/>
    <property type="molecule type" value="Genomic_DNA"/>
</dbReference>
<dbReference type="PANTHER" id="PTHR33064">
    <property type="entry name" value="POL PROTEIN"/>
    <property type="match status" value="1"/>
</dbReference>
<organism evidence="1">
    <name type="scientific">Trichuris suis</name>
    <name type="common">pig whipworm</name>
    <dbReference type="NCBI Taxonomy" id="68888"/>
    <lineage>
        <taxon>Eukaryota</taxon>
        <taxon>Metazoa</taxon>
        <taxon>Ecdysozoa</taxon>
        <taxon>Nematoda</taxon>
        <taxon>Enoplea</taxon>
        <taxon>Dorylaimia</taxon>
        <taxon>Trichinellida</taxon>
        <taxon>Trichuridae</taxon>
        <taxon>Trichuris</taxon>
    </lineage>
</organism>
<gene>
    <name evidence="1" type="ORF">M514_19343</name>
</gene>
<reference evidence="1" key="1">
    <citation type="journal article" date="2014" name="Nat. Genet.">
        <title>Genome and transcriptome of the porcine whipworm Trichuris suis.</title>
        <authorList>
            <person name="Jex A.R."/>
            <person name="Nejsum P."/>
            <person name="Schwarz E.M."/>
            <person name="Hu L."/>
            <person name="Young N.D."/>
            <person name="Hall R.S."/>
            <person name="Korhonen P.K."/>
            <person name="Liao S."/>
            <person name="Thamsborg S."/>
            <person name="Xia J."/>
            <person name="Xu P."/>
            <person name="Wang S."/>
            <person name="Scheerlinck J.P."/>
            <person name="Hofmann A."/>
            <person name="Sternberg P.W."/>
            <person name="Wang J."/>
            <person name="Gasser R.B."/>
        </authorList>
    </citation>
    <scope>NUCLEOTIDE SEQUENCE [LARGE SCALE GENOMIC DNA]</scope>
    <source>
        <strain evidence="1">DCEP-RM93F</strain>
    </source>
</reference>
<proteinExistence type="predicted"/>
<protein>
    <recommendedName>
        <fullName evidence="2">Reverse transcriptase/retrotransposon-derived protein RNase H-like domain-containing protein</fullName>
    </recommendedName>
</protein>
<dbReference type="AlphaFoldDB" id="A0A085NGC1"/>
<evidence type="ECO:0008006" key="2">
    <source>
        <dbReference type="Google" id="ProtNLM"/>
    </source>
</evidence>
<name>A0A085NGC1_9BILA</name>
<dbReference type="InterPro" id="IPR043128">
    <property type="entry name" value="Rev_trsase/Diguanyl_cyclase"/>
</dbReference>
<dbReference type="InterPro" id="IPR043502">
    <property type="entry name" value="DNA/RNA_pol_sf"/>
</dbReference>
<accession>A0A085NGC1</accession>
<evidence type="ECO:0000313" key="1">
    <source>
        <dbReference type="EMBL" id="KFD68517.1"/>
    </source>
</evidence>
<dbReference type="Proteomes" id="UP000030758">
    <property type="component" value="Unassembled WGS sequence"/>
</dbReference>
<dbReference type="SUPFAM" id="SSF56672">
    <property type="entry name" value="DNA/RNA polymerases"/>
    <property type="match status" value="1"/>
</dbReference>
<dbReference type="InterPro" id="IPR051320">
    <property type="entry name" value="Viral_Replic_Matur_Polypro"/>
</dbReference>
<sequence length="143" mass="15845">MRYLGHTVNEKGIEPDLLLSEKMRTYPFPKCLAEVQSFLRLASYYRKFIKNFAAIAKPLHQHNLLFLPTFQGSFPLGASFSSFKVKQQAAGPKWETVAVVLKGTVVGEWCCTPLRGAIPASALCRPIPFSTGDLQSPPIAECD</sequence>
<dbReference type="PANTHER" id="PTHR33064:SF37">
    <property type="entry name" value="RIBONUCLEASE H"/>
    <property type="match status" value="1"/>
</dbReference>
<dbReference type="Gene3D" id="3.30.70.270">
    <property type="match status" value="1"/>
</dbReference>